<dbReference type="Proteomes" id="UP001445076">
    <property type="component" value="Unassembled WGS sequence"/>
</dbReference>
<proteinExistence type="predicted"/>
<keyword evidence="3" id="KW-1185">Reference proteome</keyword>
<organism evidence="2 3">
    <name type="scientific">Cherax quadricarinatus</name>
    <name type="common">Australian red claw crayfish</name>
    <dbReference type="NCBI Taxonomy" id="27406"/>
    <lineage>
        <taxon>Eukaryota</taxon>
        <taxon>Metazoa</taxon>
        <taxon>Ecdysozoa</taxon>
        <taxon>Arthropoda</taxon>
        <taxon>Crustacea</taxon>
        <taxon>Multicrustacea</taxon>
        <taxon>Malacostraca</taxon>
        <taxon>Eumalacostraca</taxon>
        <taxon>Eucarida</taxon>
        <taxon>Decapoda</taxon>
        <taxon>Pleocyemata</taxon>
        <taxon>Astacidea</taxon>
        <taxon>Parastacoidea</taxon>
        <taxon>Parastacidae</taxon>
        <taxon>Cherax</taxon>
    </lineage>
</organism>
<dbReference type="AlphaFoldDB" id="A0AAW0WER1"/>
<feature type="non-terminal residue" evidence="2">
    <location>
        <position position="203"/>
    </location>
</feature>
<protein>
    <submittedName>
        <fullName evidence="2">Uncharacterized protein</fullName>
    </submittedName>
</protein>
<evidence type="ECO:0000313" key="3">
    <source>
        <dbReference type="Proteomes" id="UP001445076"/>
    </source>
</evidence>
<feature type="region of interest" description="Disordered" evidence="1">
    <location>
        <begin position="63"/>
        <end position="122"/>
    </location>
</feature>
<feature type="non-terminal residue" evidence="2">
    <location>
        <position position="1"/>
    </location>
</feature>
<evidence type="ECO:0000256" key="1">
    <source>
        <dbReference type="SAM" id="MobiDB-lite"/>
    </source>
</evidence>
<feature type="compositionally biased region" description="Low complexity" evidence="1">
    <location>
        <begin position="96"/>
        <end position="105"/>
    </location>
</feature>
<sequence>DNVEGAASKFFTSLAQSCTYIQPVVSSGCTDTTATQVSSETGTVDCFELANGLECSAVTIPQMHNGLSTPKQNEERPRSPSTPVSVMRPRKQRCIPTPSTTPASSHTKDATSTLAHKKQKLHSPASKKCLTFADVPFHLPEHSGKDDQMQSQGMKQGNFVSDSANCKLLTVHSGRKSRSLSSSKSSVYNADRSRKTCHSQSSA</sequence>
<name>A0AAW0WER1_CHEQU</name>
<feature type="region of interest" description="Disordered" evidence="1">
    <location>
        <begin position="171"/>
        <end position="203"/>
    </location>
</feature>
<reference evidence="2 3" key="1">
    <citation type="journal article" date="2024" name="BMC Genomics">
        <title>Genome assembly of redclaw crayfish (Cherax quadricarinatus) provides insights into its immune adaptation and hypoxia tolerance.</title>
        <authorList>
            <person name="Liu Z."/>
            <person name="Zheng J."/>
            <person name="Li H."/>
            <person name="Fang K."/>
            <person name="Wang S."/>
            <person name="He J."/>
            <person name="Zhou D."/>
            <person name="Weng S."/>
            <person name="Chi M."/>
            <person name="Gu Z."/>
            <person name="He J."/>
            <person name="Li F."/>
            <person name="Wang M."/>
        </authorList>
    </citation>
    <scope>NUCLEOTIDE SEQUENCE [LARGE SCALE GENOMIC DNA]</scope>
    <source>
        <strain evidence="2">ZL_2023a</strain>
    </source>
</reference>
<evidence type="ECO:0000313" key="2">
    <source>
        <dbReference type="EMBL" id="KAK8729500.1"/>
    </source>
</evidence>
<gene>
    <name evidence="2" type="ORF">OTU49_008505</name>
</gene>
<comment type="caution">
    <text evidence="2">The sequence shown here is derived from an EMBL/GenBank/DDBJ whole genome shotgun (WGS) entry which is preliminary data.</text>
</comment>
<dbReference type="EMBL" id="JARKIK010000067">
    <property type="protein sequence ID" value="KAK8729500.1"/>
    <property type="molecule type" value="Genomic_DNA"/>
</dbReference>
<accession>A0AAW0WER1</accession>